<dbReference type="Proteomes" id="UP000078561">
    <property type="component" value="Unassembled WGS sequence"/>
</dbReference>
<name>A0A168SNV0_ABSGL</name>
<feature type="domain" description="PH" evidence="2">
    <location>
        <begin position="158"/>
        <end position="259"/>
    </location>
</feature>
<dbReference type="OrthoDB" id="5865767at2759"/>
<evidence type="ECO:0000259" key="2">
    <source>
        <dbReference type="PROSITE" id="PS50003"/>
    </source>
</evidence>
<feature type="compositionally biased region" description="Polar residues" evidence="1">
    <location>
        <begin position="33"/>
        <end position="42"/>
    </location>
</feature>
<evidence type="ECO:0000256" key="1">
    <source>
        <dbReference type="SAM" id="MobiDB-lite"/>
    </source>
</evidence>
<dbReference type="InParanoid" id="A0A168SNV0"/>
<protein>
    <recommendedName>
        <fullName evidence="2">PH domain-containing protein</fullName>
    </recommendedName>
</protein>
<accession>A0A168SNV0</accession>
<dbReference type="EMBL" id="LT554917">
    <property type="protein sequence ID" value="SAM08705.1"/>
    <property type="molecule type" value="Genomic_DNA"/>
</dbReference>
<dbReference type="PANTHER" id="PTHR37283">
    <property type="entry name" value="PH DOMAIN-CONTAINING PROTEIN YHR131C"/>
    <property type="match status" value="1"/>
</dbReference>
<keyword evidence="4" id="KW-1185">Reference proteome</keyword>
<dbReference type="AlphaFoldDB" id="A0A168SNV0"/>
<dbReference type="PROSITE" id="PS50003">
    <property type="entry name" value="PH_DOMAIN"/>
    <property type="match status" value="1"/>
</dbReference>
<sequence length="309" mass="35821">MEESVYASSQLYHAAFRNTMTKAMLFIDRQRNTKGSPGHTTHSGLSDDDEDGNDDDSSSSDIHRRRALSPPPAYLTPSSLQPTLIPSHYLALLTTDPTKSFFYLQQQQQSILLKRRPLSPPPPHYIDGTTEDWQRRRSCIILPRDEEGQEDLPDYHCSVYKTGIMDIKIERGSHRRSWKRVSVELWGTVVRMYTMTWFGRPKDPTLLLSLAGAEAGRALDYRKRPFVFRLKTDNVHCLFQAMDLDDMNAWIEHLQAGINISLDLEERPMPKFLTLQPRRLPDTGILGPRMIEMERRREQRRLEQQEILA</sequence>
<organism evidence="3">
    <name type="scientific">Absidia glauca</name>
    <name type="common">Pin mould</name>
    <dbReference type="NCBI Taxonomy" id="4829"/>
    <lineage>
        <taxon>Eukaryota</taxon>
        <taxon>Fungi</taxon>
        <taxon>Fungi incertae sedis</taxon>
        <taxon>Mucoromycota</taxon>
        <taxon>Mucoromycotina</taxon>
        <taxon>Mucoromycetes</taxon>
        <taxon>Mucorales</taxon>
        <taxon>Cunninghamellaceae</taxon>
        <taxon>Absidia</taxon>
    </lineage>
</organism>
<dbReference type="InterPro" id="IPR001849">
    <property type="entry name" value="PH_domain"/>
</dbReference>
<dbReference type="SMART" id="SM00233">
    <property type="entry name" value="PH"/>
    <property type="match status" value="1"/>
</dbReference>
<dbReference type="STRING" id="4829.A0A168SNV0"/>
<dbReference type="SUPFAM" id="SSF50729">
    <property type="entry name" value="PH domain-like"/>
    <property type="match status" value="1"/>
</dbReference>
<dbReference type="PANTHER" id="PTHR37283:SF1">
    <property type="entry name" value="PH DOMAIN-CONTAINING PROTEIN YHR131C"/>
    <property type="match status" value="1"/>
</dbReference>
<reference evidence="3" key="1">
    <citation type="submission" date="2016-04" db="EMBL/GenBank/DDBJ databases">
        <authorList>
            <person name="Evans L.H."/>
            <person name="Alamgir A."/>
            <person name="Owens N."/>
            <person name="Weber N.D."/>
            <person name="Virtaneva K."/>
            <person name="Barbian K."/>
            <person name="Babar A."/>
            <person name="Rosenke K."/>
        </authorList>
    </citation>
    <scope>NUCLEOTIDE SEQUENCE [LARGE SCALE GENOMIC DNA]</scope>
    <source>
        <strain evidence="3">CBS 101.48</strain>
    </source>
</reference>
<evidence type="ECO:0000313" key="4">
    <source>
        <dbReference type="Proteomes" id="UP000078561"/>
    </source>
</evidence>
<dbReference type="Pfam" id="PF00169">
    <property type="entry name" value="PH"/>
    <property type="match status" value="1"/>
</dbReference>
<feature type="compositionally biased region" description="Acidic residues" evidence="1">
    <location>
        <begin position="46"/>
        <end position="58"/>
    </location>
</feature>
<dbReference type="InterPro" id="IPR011993">
    <property type="entry name" value="PH-like_dom_sf"/>
</dbReference>
<feature type="region of interest" description="Disordered" evidence="1">
    <location>
        <begin position="31"/>
        <end position="80"/>
    </location>
</feature>
<evidence type="ECO:0000313" key="3">
    <source>
        <dbReference type="EMBL" id="SAM08705.1"/>
    </source>
</evidence>
<dbReference type="Gene3D" id="2.30.29.30">
    <property type="entry name" value="Pleckstrin-homology domain (PH domain)/Phosphotyrosine-binding domain (PTB)"/>
    <property type="match status" value="1"/>
</dbReference>
<proteinExistence type="predicted"/>
<gene>
    <name evidence="3" type="primary">ABSGL_14369.1 scaffold 14478</name>
</gene>